<organism evidence="1 2">
    <name type="scientific">Paraburkholderia graminis</name>
    <dbReference type="NCBI Taxonomy" id="60548"/>
    <lineage>
        <taxon>Bacteria</taxon>
        <taxon>Pseudomonadati</taxon>
        <taxon>Pseudomonadota</taxon>
        <taxon>Betaproteobacteria</taxon>
        <taxon>Burkholderiales</taxon>
        <taxon>Burkholderiaceae</taxon>
        <taxon>Paraburkholderia</taxon>
    </lineage>
</organism>
<proteinExistence type="predicted"/>
<protein>
    <submittedName>
        <fullName evidence="1">Type VI secretion system secreted protein Hcp</fullName>
    </submittedName>
</protein>
<accession>A0ABD5CS50</accession>
<dbReference type="InterPro" id="IPR052947">
    <property type="entry name" value="T6SS_Hcp1_domain"/>
</dbReference>
<gene>
    <name evidence="1" type="ORF">QF025_006838</name>
</gene>
<dbReference type="SUPFAM" id="SSF141452">
    <property type="entry name" value="Hcp1-like"/>
    <property type="match status" value="1"/>
</dbReference>
<sequence length="161" mass="18281">MPMPCYLSLEGEQQGKISGSCSVQGHEGKILVQAVDHLVEMPRNPQTGFPSGKRQHLGLTITKEIDESSPKLQQALCAGETMKNVELEFYRITPKGTEEKYYTIKLQEAVLVRTRTWVPNCLETENRPLTHMEDVGFSYEKIVWTWVPKGIEAEDSWTTPK</sequence>
<dbReference type="Proteomes" id="UP001245184">
    <property type="component" value="Unassembled WGS sequence"/>
</dbReference>
<dbReference type="NCBIfam" id="TIGR03344">
    <property type="entry name" value="VI_effect_Hcp1"/>
    <property type="match status" value="1"/>
</dbReference>
<dbReference type="EMBL" id="JAVIZN010000003">
    <property type="protein sequence ID" value="MDR6208037.1"/>
    <property type="molecule type" value="Genomic_DNA"/>
</dbReference>
<dbReference type="Gene3D" id="2.30.110.20">
    <property type="entry name" value="Hcp1-like"/>
    <property type="match status" value="1"/>
</dbReference>
<evidence type="ECO:0000313" key="1">
    <source>
        <dbReference type="EMBL" id="MDR6208037.1"/>
    </source>
</evidence>
<dbReference type="InterPro" id="IPR008514">
    <property type="entry name" value="T6SS_Hcp"/>
</dbReference>
<evidence type="ECO:0000313" key="2">
    <source>
        <dbReference type="Proteomes" id="UP001245184"/>
    </source>
</evidence>
<name>A0ABD5CS50_9BURK</name>
<dbReference type="RefSeq" id="WP_310035475.1">
    <property type="nucleotide sequence ID" value="NZ_JAVIZN010000003.1"/>
</dbReference>
<dbReference type="PANTHER" id="PTHR34319:SF6">
    <property type="entry name" value="MAJOR EXPORTED PROTEIN"/>
    <property type="match status" value="1"/>
</dbReference>
<dbReference type="PANTHER" id="PTHR34319">
    <property type="entry name" value="MAJOR EXPORTED PROTEIN"/>
    <property type="match status" value="1"/>
</dbReference>
<dbReference type="AlphaFoldDB" id="A0ABD5CS50"/>
<reference evidence="1 2" key="1">
    <citation type="submission" date="2023-08" db="EMBL/GenBank/DDBJ databases">
        <title>Genome sequencing of plant associated microbes to promote plant fitness in Sorghum bicolor and Oryza sativa.</title>
        <authorList>
            <person name="Coleman-Derr D."/>
        </authorList>
    </citation>
    <scope>NUCLEOTIDE SEQUENCE [LARGE SCALE GENOMIC DNA]</scope>
    <source>
        <strain evidence="1 2">SLBN-33</strain>
    </source>
</reference>
<dbReference type="Pfam" id="PF05638">
    <property type="entry name" value="T6SS_HCP"/>
    <property type="match status" value="1"/>
</dbReference>
<dbReference type="InterPro" id="IPR036624">
    <property type="entry name" value="Hcp1-lik_sf"/>
</dbReference>
<comment type="caution">
    <text evidence="1">The sequence shown here is derived from an EMBL/GenBank/DDBJ whole genome shotgun (WGS) entry which is preliminary data.</text>
</comment>